<evidence type="ECO:0000256" key="8">
    <source>
        <dbReference type="PIRSR" id="PIRSR036685-2"/>
    </source>
</evidence>
<keyword evidence="13" id="KW-1185">Reference proteome</keyword>
<dbReference type="OrthoDB" id="9789219at2"/>
<feature type="binding site" evidence="7">
    <location>
        <position position="260"/>
    </location>
    <ligand>
        <name>Zn(2+)</name>
        <dbReference type="ChEBI" id="CHEBI:29105"/>
        <label>2</label>
        <note>catalytic</note>
    </ligand>
</feature>
<evidence type="ECO:0000256" key="2">
    <source>
        <dbReference type="ARBA" id="ARBA00022670"/>
    </source>
</evidence>
<evidence type="ECO:0000256" key="6">
    <source>
        <dbReference type="ARBA" id="ARBA00022833"/>
    </source>
</evidence>
<dbReference type="GO" id="GO:0004177">
    <property type="term" value="F:aminopeptidase activity"/>
    <property type="evidence" value="ECO:0007669"/>
    <property type="project" value="UniProtKB-KW"/>
</dbReference>
<dbReference type="SUPFAM" id="SSF53187">
    <property type="entry name" value="Zn-dependent exopeptidases"/>
    <property type="match status" value="1"/>
</dbReference>
<evidence type="ECO:0000256" key="7">
    <source>
        <dbReference type="PIRSR" id="PIRSR036685-1"/>
    </source>
</evidence>
<dbReference type="InterPro" id="IPR007484">
    <property type="entry name" value="Peptidase_M28"/>
</dbReference>
<feature type="domain" description="Peptidase M28" evidence="11">
    <location>
        <begin position="188"/>
        <end position="386"/>
    </location>
</feature>
<organism evidence="12 13">
    <name type="scientific">Vibrio sagamiensis NBRC 104589</name>
    <dbReference type="NCBI Taxonomy" id="1219064"/>
    <lineage>
        <taxon>Bacteria</taxon>
        <taxon>Pseudomonadati</taxon>
        <taxon>Pseudomonadota</taxon>
        <taxon>Gammaproteobacteria</taxon>
        <taxon>Vibrionales</taxon>
        <taxon>Vibrionaceae</taxon>
        <taxon>Vibrio</taxon>
    </lineage>
</organism>
<proteinExistence type="predicted"/>
<dbReference type="Gene3D" id="3.40.630.10">
    <property type="entry name" value="Zn peptidases"/>
    <property type="match status" value="1"/>
</dbReference>
<feature type="binding site" evidence="7">
    <location>
        <position position="225"/>
    </location>
    <ligand>
        <name>Zn(2+)</name>
        <dbReference type="ChEBI" id="CHEBI:29105"/>
        <label>1</label>
    </ligand>
</feature>
<keyword evidence="8" id="KW-1015">Disulfide bond</keyword>
<dbReference type="GO" id="GO:0006508">
    <property type="term" value="P:proteolysis"/>
    <property type="evidence" value="ECO:0007669"/>
    <property type="project" value="UniProtKB-KW"/>
</dbReference>
<dbReference type="AlphaFoldDB" id="A0A511QCP1"/>
<evidence type="ECO:0000256" key="1">
    <source>
        <dbReference type="ARBA" id="ARBA00022438"/>
    </source>
</evidence>
<comment type="cofactor">
    <cofactor evidence="7">
        <name>Zn(2+)</name>
        <dbReference type="ChEBI" id="CHEBI:29105"/>
    </cofactor>
    <text evidence="7">Binds 2 Zn(2+) ions per subunit.</text>
</comment>
<feature type="domain" description="Peptidase C-terminal archaeal/bacterial" evidence="10">
    <location>
        <begin position="422"/>
        <end position="483"/>
    </location>
</feature>
<evidence type="ECO:0000256" key="4">
    <source>
        <dbReference type="ARBA" id="ARBA00022729"/>
    </source>
</evidence>
<evidence type="ECO:0000259" key="10">
    <source>
        <dbReference type="Pfam" id="PF04151"/>
    </source>
</evidence>
<dbReference type="InterPro" id="IPR007280">
    <property type="entry name" value="Peptidase_C_arc/bac"/>
</dbReference>
<feature type="chain" id="PRO_5021896548" evidence="9">
    <location>
        <begin position="19"/>
        <end position="598"/>
    </location>
</feature>
<dbReference type="EMBL" id="BJXJ01000009">
    <property type="protein sequence ID" value="GEM75075.1"/>
    <property type="molecule type" value="Genomic_DNA"/>
</dbReference>
<feature type="signal peptide" evidence="9">
    <location>
        <begin position="1"/>
        <end position="18"/>
    </location>
</feature>
<dbReference type="PANTHER" id="PTHR12147:SF56">
    <property type="entry name" value="AMINOPEPTIDASE YDR415C-RELATED"/>
    <property type="match status" value="1"/>
</dbReference>
<dbReference type="Gene3D" id="2.60.120.380">
    <property type="match status" value="1"/>
</dbReference>
<comment type="caution">
    <text evidence="12">The sequence shown here is derived from an EMBL/GenBank/DDBJ whole genome shotgun (WGS) entry which is preliminary data.</text>
</comment>
<dbReference type="GO" id="GO:0046872">
    <property type="term" value="F:metal ion binding"/>
    <property type="evidence" value="ECO:0007669"/>
    <property type="project" value="UniProtKB-KW"/>
</dbReference>
<dbReference type="PIRSF" id="PIRSF036685">
    <property type="entry name" value="BacLeuNPeptidase"/>
    <property type="match status" value="1"/>
</dbReference>
<gene>
    <name evidence="12" type="ORF">VSA01S_11870</name>
</gene>
<dbReference type="Pfam" id="PF04389">
    <property type="entry name" value="Peptidase_M28"/>
    <property type="match status" value="1"/>
</dbReference>
<name>A0A511QCP1_9VIBR</name>
<evidence type="ECO:0000313" key="13">
    <source>
        <dbReference type="Proteomes" id="UP000321922"/>
    </source>
</evidence>
<dbReference type="InterPro" id="IPR045175">
    <property type="entry name" value="M28_fam"/>
</dbReference>
<reference evidence="12 13" key="1">
    <citation type="submission" date="2019-07" db="EMBL/GenBank/DDBJ databases">
        <title>Whole genome shotgun sequence of Vibrio sagamiensis NBRC 104589.</title>
        <authorList>
            <person name="Hosoyama A."/>
            <person name="Uohara A."/>
            <person name="Ohji S."/>
            <person name="Ichikawa N."/>
        </authorList>
    </citation>
    <scope>NUCLEOTIDE SEQUENCE [LARGE SCALE GENOMIC DNA]</scope>
    <source>
        <strain evidence="12 13">NBRC 104589</strain>
    </source>
</reference>
<dbReference type="GO" id="GO:0008235">
    <property type="term" value="F:metalloexopeptidase activity"/>
    <property type="evidence" value="ECO:0007669"/>
    <property type="project" value="InterPro"/>
</dbReference>
<evidence type="ECO:0000259" key="11">
    <source>
        <dbReference type="Pfam" id="PF04389"/>
    </source>
</evidence>
<protein>
    <submittedName>
        <fullName evidence="12">Aminopeptidase</fullName>
    </submittedName>
</protein>
<keyword evidence="5" id="KW-0378">Hydrolase</keyword>
<accession>A0A511QCP1</accession>
<dbReference type="Proteomes" id="UP000321922">
    <property type="component" value="Unassembled WGS sequence"/>
</dbReference>
<sequence>MKRSLLALALSGAFSAMSWSSTTITDHSVWITTDADAEHLISKHGAKIFPSVINNYRSIVAKLDAKQLASLTSHMHHEKNRCGGYMVHSSLAEAKLKAEMPLARQEFEKPTISHQDIVTPLIAMIEPNHIVDTIEILSNFTNRFYTTSTGIEGSNWLLERWQQEIEGVDYASARQITHQDYPQKSVEVTLVGKTHPEQIVVIGGHLDSTVGSLTTEGTIAPGADDDASGIATVTETLRLMIASGVQPDKTIKFYGYAAEEVGLRGSQDIANTLKNNGEQVISVLQLDMTNHQGSAHDITFLTDYTDSNLTEFLTELLDEYASEISYDFDQCGYACSDHASWHSADFSAAMPAESLFADTNSNLHSEADTLENSDPTALHASKFVKLAIAYLVETSLESSSTVIELEAGEAVENLESYYGEEQFFTFESQSEGKVTIEVSGPRNGDADLYVKYEDSVSSTNFDCRPFLNGSNEVCVLDKPAGIFNIMLKGYRNFDQTKILVDFEAAERTEYEGDFELDMDFGNKNPDGQAKVKLSWNYDTEDYFIIKRNGTNVGATELDSYVDEFEFDETIDVEYQVCTSSGICSEKRDYHFTKPLIKA</sequence>
<keyword evidence="6 7" id="KW-0862">Zinc</keyword>
<dbReference type="InterPro" id="IPR012189">
    <property type="entry name" value="Pept_M28E_Ap1"/>
</dbReference>
<dbReference type="PANTHER" id="PTHR12147">
    <property type="entry name" value="METALLOPEPTIDASE M28 FAMILY MEMBER"/>
    <property type="match status" value="1"/>
</dbReference>
<evidence type="ECO:0000256" key="9">
    <source>
        <dbReference type="SAM" id="SignalP"/>
    </source>
</evidence>
<dbReference type="Pfam" id="PF04151">
    <property type="entry name" value="PPC"/>
    <property type="match status" value="1"/>
</dbReference>
<keyword evidence="4 9" id="KW-0732">Signal</keyword>
<feature type="disulfide bond" evidence="8">
    <location>
        <begin position="331"/>
        <end position="335"/>
    </location>
</feature>
<keyword evidence="2" id="KW-0645">Protease</keyword>
<evidence type="ECO:0000313" key="12">
    <source>
        <dbReference type="EMBL" id="GEM75075.1"/>
    </source>
</evidence>
<feature type="binding site" evidence="7">
    <location>
        <position position="287"/>
    </location>
    <ligand>
        <name>Zn(2+)</name>
        <dbReference type="ChEBI" id="CHEBI:29105"/>
        <label>1</label>
    </ligand>
</feature>
<dbReference type="RefSeq" id="WP_039982170.1">
    <property type="nucleotide sequence ID" value="NZ_BAOJ01000095.1"/>
</dbReference>
<evidence type="ECO:0000256" key="3">
    <source>
        <dbReference type="ARBA" id="ARBA00022723"/>
    </source>
</evidence>
<keyword evidence="1 12" id="KW-0031">Aminopeptidase</keyword>
<keyword evidence="3 7" id="KW-0479">Metal-binding</keyword>
<evidence type="ECO:0000256" key="5">
    <source>
        <dbReference type="ARBA" id="ARBA00022801"/>
    </source>
</evidence>
<feature type="binding site" evidence="7">
    <location>
        <position position="205"/>
    </location>
    <ligand>
        <name>Zn(2+)</name>
        <dbReference type="ChEBI" id="CHEBI:29105"/>
        <label>1</label>
    </ligand>
</feature>
<feature type="binding site" evidence="7">
    <location>
        <position position="364"/>
    </location>
    <ligand>
        <name>Zn(2+)</name>
        <dbReference type="ChEBI" id="CHEBI:29105"/>
        <label>2</label>
        <note>catalytic</note>
    </ligand>
</feature>